<dbReference type="InterPro" id="IPR018120">
    <property type="entry name" value="Glyco_hydro_1_AS"/>
</dbReference>
<dbReference type="InterPro" id="IPR017853">
    <property type="entry name" value="GH"/>
</dbReference>
<evidence type="ECO:0000313" key="8">
    <source>
        <dbReference type="Proteomes" id="UP001219518"/>
    </source>
</evidence>
<evidence type="ECO:0000256" key="5">
    <source>
        <dbReference type="PROSITE-ProRule" id="PRU10055"/>
    </source>
</evidence>
<evidence type="ECO:0000256" key="3">
    <source>
        <dbReference type="ARBA" id="ARBA00022801"/>
    </source>
</evidence>
<name>A0AAE1GXE2_9NEOP</name>
<dbReference type="PANTHER" id="PTHR10353:SF36">
    <property type="entry name" value="LP05116P"/>
    <property type="match status" value="1"/>
</dbReference>
<evidence type="ECO:0000256" key="4">
    <source>
        <dbReference type="ARBA" id="ARBA00023295"/>
    </source>
</evidence>
<dbReference type="EC" id="3.2.1.21" evidence="2"/>
<reference evidence="7" key="2">
    <citation type="journal article" date="2023" name="BMC Genomics">
        <title>Pest status, molecular evolution, and epigenetic factors derived from the genome assembly of Frankliniella fusca, a thysanopteran phytovirus vector.</title>
        <authorList>
            <person name="Catto M.A."/>
            <person name="Labadie P.E."/>
            <person name="Jacobson A.L."/>
            <person name="Kennedy G.G."/>
            <person name="Srinivasan R."/>
            <person name="Hunt B.G."/>
        </authorList>
    </citation>
    <scope>NUCLEOTIDE SEQUENCE</scope>
    <source>
        <strain evidence="7">PL_HMW_Pooled</strain>
    </source>
</reference>
<evidence type="ECO:0000256" key="6">
    <source>
        <dbReference type="RuleBase" id="RU003690"/>
    </source>
</evidence>
<accession>A0AAE1GXE2</accession>
<reference evidence="7" key="1">
    <citation type="submission" date="2021-07" db="EMBL/GenBank/DDBJ databases">
        <authorList>
            <person name="Catto M.A."/>
            <person name="Jacobson A."/>
            <person name="Kennedy G."/>
            <person name="Labadie P."/>
            <person name="Hunt B.G."/>
            <person name="Srinivasan R."/>
        </authorList>
    </citation>
    <scope>NUCLEOTIDE SEQUENCE</scope>
    <source>
        <strain evidence="7">PL_HMW_Pooled</strain>
        <tissue evidence="7">Head</tissue>
    </source>
</reference>
<feature type="active site" description="Nucleophile" evidence="5">
    <location>
        <position position="30"/>
    </location>
</feature>
<dbReference type="EMBL" id="JAHWGI010000195">
    <property type="protein sequence ID" value="KAK3910772.1"/>
    <property type="molecule type" value="Genomic_DNA"/>
</dbReference>
<evidence type="ECO:0000256" key="1">
    <source>
        <dbReference type="ARBA" id="ARBA00010838"/>
    </source>
</evidence>
<evidence type="ECO:0000256" key="2">
    <source>
        <dbReference type="ARBA" id="ARBA00012744"/>
    </source>
</evidence>
<dbReference type="Gene3D" id="3.20.20.80">
    <property type="entry name" value="Glycosidases"/>
    <property type="match status" value="1"/>
</dbReference>
<keyword evidence="8" id="KW-1185">Reference proteome</keyword>
<sequence>MAHHEIVPDAMRSALLWTWQRYQLPLLVSENGISLRKEMDEQLRYAYYSAFLRALVSSINDFKVNVIGYCVWSLIDNFEWSEGYNSKFGIAAVDYENGSLHRSLKYSTDFWLSLAEKRSVPLVEIPTSPSASSHFSSNKLVSVLFVALHVLVFQIWH</sequence>
<evidence type="ECO:0000313" key="7">
    <source>
        <dbReference type="EMBL" id="KAK3910772.1"/>
    </source>
</evidence>
<organism evidence="7 8">
    <name type="scientific">Frankliniella fusca</name>
    <dbReference type="NCBI Taxonomy" id="407009"/>
    <lineage>
        <taxon>Eukaryota</taxon>
        <taxon>Metazoa</taxon>
        <taxon>Ecdysozoa</taxon>
        <taxon>Arthropoda</taxon>
        <taxon>Hexapoda</taxon>
        <taxon>Insecta</taxon>
        <taxon>Pterygota</taxon>
        <taxon>Neoptera</taxon>
        <taxon>Paraneoptera</taxon>
        <taxon>Thysanoptera</taxon>
        <taxon>Terebrantia</taxon>
        <taxon>Thripoidea</taxon>
        <taxon>Thripidae</taxon>
        <taxon>Frankliniella</taxon>
    </lineage>
</organism>
<proteinExistence type="inferred from homology"/>
<keyword evidence="3" id="KW-0378">Hydrolase</keyword>
<dbReference type="Pfam" id="PF00232">
    <property type="entry name" value="Glyco_hydro_1"/>
    <property type="match status" value="1"/>
</dbReference>
<keyword evidence="4" id="KW-0326">Glycosidase</keyword>
<dbReference type="PRINTS" id="PR00131">
    <property type="entry name" value="GLHYDRLASE1"/>
</dbReference>
<dbReference type="InterPro" id="IPR001360">
    <property type="entry name" value="Glyco_hydro_1"/>
</dbReference>
<comment type="similarity">
    <text evidence="1 6">Belongs to the glycosyl hydrolase 1 family.</text>
</comment>
<gene>
    <name evidence="7" type="ORF">KUF71_004260</name>
</gene>
<dbReference type="PANTHER" id="PTHR10353">
    <property type="entry name" value="GLYCOSYL HYDROLASE"/>
    <property type="match status" value="1"/>
</dbReference>
<dbReference type="GO" id="GO:0005975">
    <property type="term" value="P:carbohydrate metabolic process"/>
    <property type="evidence" value="ECO:0007669"/>
    <property type="project" value="InterPro"/>
</dbReference>
<dbReference type="Proteomes" id="UP001219518">
    <property type="component" value="Unassembled WGS sequence"/>
</dbReference>
<comment type="caution">
    <text evidence="7">The sequence shown here is derived from an EMBL/GenBank/DDBJ whole genome shotgun (WGS) entry which is preliminary data.</text>
</comment>
<dbReference type="SUPFAM" id="SSF51445">
    <property type="entry name" value="(Trans)glycosidases"/>
    <property type="match status" value="1"/>
</dbReference>
<dbReference type="GO" id="GO:0008422">
    <property type="term" value="F:beta-glucosidase activity"/>
    <property type="evidence" value="ECO:0007669"/>
    <property type="project" value="TreeGrafter"/>
</dbReference>
<dbReference type="AlphaFoldDB" id="A0AAE1GXE2"/>
<dbReference type="PROSITE" id="PS00572">
    <property type="entry name" value="GLYCOSYL_HYDROL_F1_1"/>
    <property type="match status" value="1"/>
</dbReference>
<protein>
    <recommendedName>
        <fullName evidence="2">beta-glucosidase</fullName>
        <ecNumber evidence="2">3.2.1.21</ecNumber>
    </recommendedName>
</protein>